<dbReference type="Pfam" id="PF01047">
    <property type="entry name" value="MarR"/>
    <property type="match status" value="1"/>
</dbReference>
<evidence type="ECO:0000313" key="3">
    <source>
        <dbReference type="Proteomes" id="UP000318578"/>
    </source>
</evidence>
<dbReference type="PROSITE" id="PS50995">
    <property type="entry name" value="HTH_MARR_2"/>
    <property type="match status" value="1"/>
</dbReference>
<dbReference type="OrthoDB" id="3216907at2"/>
<organism evidence="2 3">
    <name type="scientific">Amycolatopsis acidiphila</name>
    <dbReference type="NCBI Taxonomy" id="715473"/>
    <lineage>
        <taxon>Bacteria</taxon>
        <taxon>Bacillati</taxon>
        <taxon>Actinomycetota</taxon>
        <taxon>Actinomycetes</taxon>
        <taxon>Pseudonocardiales</taxon>
        <taxon>Pseudonocardiaceae</taxon>
        <taxon>Amycolatopsis</taxon>
    </lineage>
</organism>
<name>A0A558A6N4_9PSEU</name>
<dbReference type="SMART" id="SM00347">
    <property type="entry name" value="HTH_MARR"/>
    <property type="match status" value="1"/>
</dbReference>
<dbReference type="InterPro" id="IPR000835">
    <property type="entry name" value="HTH_MarR-typ"/>
</dbReference>
<sequence length="151" mass="17058">MMSGVHELAHELRPLVFRLYYMVRRLTPQHQLTLAQGSVLTELVNGGPRRMSVLAELESVRQPSMTDLVRRLERLGLVTRTADPGDRRAVLVAATEAGVRYLDEVVVAREEFLRERLTALDPSERAAIDAALPALRRLIDPAKKEELLDEH</sequence>
<dbReference type="InterPro" id="IPR036390">
    <property type="entry name" value="WH_DNA-bd_sf"/>
</dbReference>
<dbReference type="PANTHER" id="PTHR39515">
    <property type="entry name" value="CONSERVED PROTEIN"/>
    <property type="match status" value="1"/>
</dbReference>
<dbReference type="AlphaFoldDB" id="A0A558A6N4"/>
<comment type="caution">
    <text evidence="2">The sequence shown here is derived from an EMBL/GenBank/DDBJ whole genome shotgun (WGS) entry which is preliminary data.</text>
</comment>
<dbReference type="InterPro" id="IPR052526">
    <property type="entry name" value="HTH-type_Bedaq_tolerance"/>
</dbReference>
<accession>A0A558A6N4</accession>
<feature type="domain" description="HTH marR-type" evidence="1">
    <location>
        <begin position="5"/>
        <end position="137"/>
    </location>
</feature>
<dbReference type="PANTHER" id="PTHR39515:SF2">
    <property type="entry name" value="HTH-TYPE TRANSCRIPTIONAL REGULATOR RV0880"/>
    <property type="match status" value="1"/>
</dbReference>
<evidence type="ECO:0000259" key="1">
    <source>
        <dbReference type="PROSITE" id="PS50995"/>
    </source>
</evidence>
<proteinExistence type="predicted"/>
<dbReference type="InterPro" id="IPR036388">
    <property type="entry name" value="WH-like_DNA-bd_sf"/>
</dbReference>
<reference evidence="2 3" key="1">
    <citation type="submission" date="2019-07" db="EMBL/GenBank/DDBJ databases">
        <title>New species of Amycolatopsis and Streptomyces.</title>
        <authorList>
            <person name="Duangmal K."/>
            <person name="Teo W.F.A."/>
            <person name="Lipun K."/>
        </authorList>
    </citation>
    <scope>NUCLEOTIDE SEQUENCE [LARGE SCALE GENOMIC DNA]</scope>
    <source>
        <strain evidence="2 3">JCM 30562</strain>
    </source>
</reference>
<evidence type="ECO:0000313" key="2">
    <source>
        <dbReference type="EMBL" id="TVT19927.1"/>
    </source>
</evidence>
<dbReference type="GO" id="GO:0003700">
    <property type="term" value="F:DNA-binding transcription factor activity"/>
    <property type="evidence" value="ECO:0007669"/>
    <property type="project" value="InterPro"/>
</dbReference>
<dbReference type="EMBL" id="VJZA01000041">
    <property type="protein sequence ID" value="TVT19927.1"/>
    <property type="molecule type" value="Genomic_DNA"/>
</dbReference>
<keyword evidence="3" id="KW-1185">Reference proteome</keyword>
<gene>
    <name evidence="2" type="ORF">FNH06_22380</name>
</gene>
<protein>
    <submittedName>
        <fullName evidence="2">MarR family transcriptional regulator</fullName>
    </submittedName>
</protein>
<dbReference type="Proteomes" id="UP000318578">
    <property type="component" value="Unassembled WGS sequence"/>
</dbReference>
<dbReference type="SUPFAM" id="SSF46785">
    <property type="entry name" value="Winged helix' DNA-binding domain"/>
    <property type="match status" value="1"/>
</dbReference>
<dbReference type="Gene3D" id="1.10.10.10">
    <property type="entry name" value="Winged helix-like DNA-binding domain superfamily/Winged helix DNA-binding domain"/>
    <property type="match status" value="1"/>
</dbReference>